<evidence type="ECO:0000256" key="9">
    <source>
        <dbReference type="ARBA" id="ARBA00023157"/>
    </source>
</evidence>
<evidence type="ECO:0000256" key="3">
    <source>
        <dbReference type="ARBA" id="ARBA00022475"/>
    </source>
</evidence>
<dbReference type="GO" id="GO:0007155">
    <property type="term" value="P:cell adhesion"/>
    <property type="evidence" value="ECO:0007669"/>
    <property type="project" value="UniProtKB-KW"/>
</dbReference>
<feature type="region of interest" description="Disordered" evidence="11">
    <location>
        <begin position="938"/>
        <end position="987"/>
    </location>
</feature>
<evidence type="ECO:0000256" key="4">
    <source>
        <dbReference type="ARBA" id="ARBA00022692"/>
    </source>
</evidence>
<evidence type="ECO:0000256" key="10">
    <source>
        <dbReference type="ARBA" id="ARBA00023180"/>
    </source>
</evidence>
<dbReference type="InterPro" id="IPR002018">
    <property type="entry name" value="CarbesteraseB"/>
</dbReference>
<keyword evidence="16" id="KW-1185">Reference proteome</keyword>
<comment type="subcellular location">
    <subcellularLocation>
        <location evidence="1">Cell membrane</location>
        <topology evidence="1">Single-pass type I membrane protein</topology>
    </subcellularLocation>
</comment>
<dbReference type="PANTHER" id="PTHR43903">
    <property type="entry name" value="NEUROLIGIN"/>
    <property type="match status" value="1"/>
</dbReference>
<dbReference type="Pfam" id="PF00135">
    <property type="entry name" value="COesterase"/>
    <property type="match status" value="1"/>
</dbReference>
<proteinExistence type="inferred from homology"/>
<dbReference type="InterPro" id="IPR029058">
    <property type="entry name" value="AB_hydrolase_fold"/>
</dbReference>
<feature type="region of interest" description="Disordered" evidence="11">
    <location>
        <begin position="1169"/>
        <end position="1244"/>
    </location>
</feature>
<feature type="chain" id="PRO_5023026943" evidence="13">
    <location>
        <begin position="32"/>
        <end position="1244"/>
    </location>
</feature>
<evidence type="ECO:0000256" key="7">
    <source>
        <dbReference type="ARBA" id="ARBA00022989"/>
    </source>
</evidence>
<dbReference type="AlphaFoldDB" id="A0A5E4NFY6"/>
<keyword evidence="5 13" id="KW-0732">Signal</keyword>
<dbReference type="PROSITE" id="PS00941">
    <property type="entry name" value="CARBOXYLESTERASE_B_2"/>
    <property type="match status" value="1"/>
</dbReference>
<dbReference type="GO" id="GO:0005886">
    <property type="term" value="C:plasma membrane"/>
    <property type="evidence" value="ECO:0007669"/>
    <property type="project" value="UniProtKB-SubCell"/>
</dbReference>
<keyword evidence="10" id="KW-0325">Glycoprotein</keyword>
<dbReference type="GO" id="GO:0042043">
    <property type="term" value="F:neurexin family protein binding"/>
    <property type="evidence" value="ECO:0007669"/>
    <property type="project" value="InterPro"/>
</dbReference>
<feature type="region of interest" description="Disordered" evidence="11">
    <location>
        <begin position="1081"/>
        <end position="1108"/>
    </location>
</feature>
<evidence type="ECO:0000313" key="15">
    <source>
        <dbReference type="EMBL" id="VVC41275.1"/>
    </source>
</evidence>
<feature type="signal peptide" evidence="13">
    <location>
        <begin position="1"/>
        <end position="31"/>
    </location>
</feature>
<evidence type="ECO:0000256" key="5">
    <source>
        <dbReference type="ARBA" id="ARBA00022729"/>
    </source>
</evidence>
<reference evidence="15 16" key="1">
    <citation type="submission" date="2019-08" db="EMBL/GenBank/DDBJ databases">
        <authorList>
            <person name="Alioto T."/>
            <person name="Alioto T."/>
            <person name="Gomez Garrido J."/>
        </authorList>
    </citation>
    <scope>NUCLEOTIDE SEQUENCE [LARGE SCALE GENOMIC DNA]</scope>
</reference>
<evidence type="ECO:0000256" key="2">
    <source>
        <dbReference type="ARBA" id="ARBA00005964"/>
    </source>
</evidence>
<evidence type="ECO:0000256" key="11">
    <source>
        <dbReference type="SAM" id="MobiDB-lite"/>
    </source>
</evidence>
<evidence type="ECO:0000256" key="1">
    <source>
        <dbReference type="ARBA" id="ARBA00004251"/>
    </source>
</evidence>
<sequence>MGGGDGGGTAALALVLVTAAATVAVTGGTRAEVLGYTETVWLDRQGPLKGLVTTVGGGGEYQQLDQVEVYLGVPYAASQERFMPPGESPTWCPKAEDGSFDRSHCRPLRAEYLKPVCPQRLPDLVMANSNKRLSAVRQSYLKRLTSYLGNQSEDCLYLNIYAPHDTKNEMNDGTETDYRAVKKTKYAVIMFIHGESFEWNSGNPYDGSVLASYGKVIFITINYRVGVLGFLKSNGGDIPASNFGLLDQMAALEWIKNNIQAFGGNPNAVTVMGHGTGAACANFLMMAPPVNNNNLFQRAILMSGSALSDWALVKNPILNTIQVGQSLNCGPGGNEKFFDCLRRKRFTDLLSIKMYLPPFVTVFGPMVDGVMITNEPLPLLKEHKNLINNFKILAGVTEYESYHLLDSVSLAHGMLENEQHKMLLDYMKAKFELFPDLTLTNTLTQYNERDRTWSSSGAIENRDILLEILSDAMVVAPLIQLADIQSEVNDHTFFYVFTHKNVLNEYDVVRKSINGEDLPYVLGVPLGGNTIHLKTQYDQKEKRLSEMIMTYWSNFAKTGDPNFSKKSYQNELKASVRWPKYNVVNRAYLELNLTNRVKGNYRANKCKFWNVDLPQRIEEKRQKDAEQSKTSYPTITVIPKEPTPPWIEPHFTLPTIPPEDPMIISNESLEDLNPGEEPSAEPSDKKTQENVEASSSVVVSLIIIIGILFLLVNICAFGGIYYQRDKLRVRERLFNNRFQCNGANTSRTFDEDDDDVYMKTEEPEIANVHKFNKTQAYDSVALASVKPEAIGGKRLGKWTEISRQRSSSSVTMDPHTRVKEWINTEIIQRYSPRILRRQRREDKKRQLVCAEDPLIMTQKAVVAADSKAEKSRNKVSVAIDATPAARTISVLKQTPIELTKSMDTMGHLERVEIKPSLSLGSINKKFLTRSDALNESDDMLSSQDTLHKSSTSIQLKPAAKEKRPGIKVTHGYSKSEPVKNNPKEPLYSQVCKPKPSLAPSSKNTSFESSAHYEDINVTSKEYAVNGCGVSAGECCSDGGGGVRRIKYPKVLPDFPVQGAAGPDCNRRLSLPPPLVVIPEGGAVKVPPPPPPRISSTLGRKKDGAKTEATITVRPFNRQTQPDTIPEEHKSPVVPCVPNKVCPAVDAAASEVLPAKKPAGPRIVIKASSVQQHHPNQQHPNQQHASQQHPNQQHPNQQQQQQQQKQPKRTNIPRVVHPQNSDRNKHATAVGAEGGDTDTVKRKKK</sequence>
<organism evidence="15 16">
    <name type="scientific">Cinara cedri</name>
    <dbReference type="NCBI Taxonomy" id="506608"/>
    <lineage>
        <taxon>Eukaryota</taxon>
        <taxon>Metazoa</taxon>
        <taxon>Ecdysozoa</taxon>
        <taxon>Arthropoda</taxon>
        <taxon>Hexapoda</taxon>
        <taxon>Insecta</taxon>
        <taxon>Pterygota</taxon>
        <taxon>Neoptera</taxon>
        <taxon>Paraneoptera</taxon>
        <taxon>Hemiptera</taxon>
        <taxon>Sternorrhyncha</taxon>
        <taxon>Aphidomorpha</taxon>
        <taxon>Aphidoidea</taxon>
        <taxon>Aphididae</taxon>
        <taxon>Lachninae</taxon>
        <taxon>Cinara</taxon>
    </lineage>
</organism>
<evidence type="ECO:0000256" key="12">
    <source>
        <dbReference type="SAM" id="Phobius"/>
    </source>
</evidence>
<dbReference type="InterPro" id="IPR051093">
    <property type="entry name" value="Neuroligin/BSAL"/>
</dbReference>
<dbReference type="InterPro" id="IPR019819">
    <property type="entry name" value="Carboxylesterase_B_CS"/>
</dbReference>
<dbReference type="Gene3D" id="3.40.50.1820">
    <property type="entry name" value="alpha/beta hydrolase"/>
    <property type="match status" value="1"/>
</dbReference>
<dbReference type="InterPro" id="IPR000460">
    <property type="entry name" value="Nlgn"/>
</dbReference>
<evidence type="ECO:0000313" key="16">
    <source>
        <dbReference type="Proteomes" id="UP000325440"/>
    </source>
</evidence>
<dbReference type="EMBL" id="CABPRJ010001915">
    <property type="protein sequence ID" value="VVC41275.1"/>
    <property type="molecule type" value="Genomic_DNA"/>
</dbReference>
<feature type="domain" description="Carboxylesterase type B" evidence="14">
    <location>
        <begin position="59"/>
        <end position="609"/>
    </location>
</feature>
<dbReference type="OrthoDB" id="3200163at2759"/>
<dbReference type="Proteomes" id="UP000325440">
    <property type="component" value="Unassembled WGS sequence"/>
</dbReference>
<evidence type="ECO:0000259" key="14">
    <source>
        <dbReference type="Pfam" id="PF00135"/>
    </source>
</evidence>
<keyword evidence="4 12" id="KW-0812">Transmembrane</keyword>
<dbReference type="PRINTS" id="PR01090">
    <property type="entry name" value="NEUROLIGIN"/>
</dbReference>
<feature type="compositionally biased region" description="Polar residues" evidence="11">
    <location>
        <begin position="939"/>
        <end position="954"/>
    </location>
</feature>
<keyword evidence="6" id="KW-0130">Cell adhesion</keyword>
<comment type="similarity">
    <text evidence="2">Belongs to the type-B carboxylesterase/lipase family.</text>
</comment>
<evidence type="ECO:0000256" key="6">
    <source>
        <dbReference type="ARBA" id="ARBA00022889"/>
    </source>
</evidence>
<name>A0A5E4NFY6_9HEMI</name>
<keyword evidence="8 12" id="KW-0472">Membrane</keyword>
<evidence type="ECO:0000256" key="13">
    <source>
        <dbReference type="SAM" id="SignalP"/>
    </source>
</evidence>
<evidence type="ECO:0000256" key="8">
    <source>
        <dbReference type="ARBA" id="ARBA00023136"/>
    </source>
</evidence>
<accession>A0A5E4NFY6</accession>
<keyword evidence="3" id="KW-1003">Cell membrane</keyword>
<feature type="transmembrane region" description="Helical" evidence="12">
    <location>
        <begin position="697"/>
        <end position="722"/>
    </location>
</feature>
<gene>
    <name evidence="15" type="ORF">CINCED_3A003527</name>
</gene>
<dbReference type="GO" id="GO:0007416">
    <property type="term" value="P:synapse assembly"/>
    <property type="evidence" value="ECO:0007669"/>
    <property type="project" value="UniProtKB-ARBA"/>
</dbReference>
<feature type="region of interest" description="Disordered" evidence="11">
    <location>
        <begin position="662"/>
        <end position="690"/>
    </location>
</feature>
<keyword evidence="9" id="KW-1015">Disulfide bond</keyword>
<protein>
    <submittedName>
        <fullName evidence="15">Carboxylesterase type B, conserved site,Carboxylesterase, type B,Neuroligin,Alpha/Beta</fullName>
    </submittedName>
</protein>
<feature type="compositionally biased region" description="Low complexity" evidence="11">
    <location>
        <begin position="1170"/>
        <end position="1204"/>
    </location>
</feature>
<dbReference type="SUPFAM" id="SSF53474">
    <property type="entry name" value="alpha/beta-Hydrolases"/>
    <property type="match status" value="1"/>
</dbReference>
<keyword evidence="7 12" id="KW-1133">Transmembrane helix</keyword>